<reference evidence="2 3" key="1">
    <citation type="submission" date="2022-10" db="EMBL/GenBank/DDBJ databases">
        <title>Paucibacter sp. hw1 Genome sequencing.</title>
        <authorList>
            <person name="Park S."/>
        </authorList>
    </citation>
    <scope>NUCLEOTIDE SEQUENCE [LARGE SCALE GENOMIC DNA]</scope>
    <source>
        <strain evidence="3">hw1</strain>
    </source>
</reference>
<evidence type="ECO:0000256" key="1">
    <source>
        <dbReference type="SAM" id="Phobius"/>
    </source>
</evidence>
<feature type="transmembrane region" description="Helical" evidence="1">
    <location>
        <begin position="100"/>
        <end position="124"/>
    </location>
</feature>
<feature type="transmembrane region" description="Helical" evidence="1">
    <location>
        <begin position="306"/>
        <end position="326"/>
    </location>
</feature>
<evidence type="ECO:0000313" key="3">
    <source>
        <dbReference type="Proteomes" id="UP001221189"/>
    </source>
</evidence>
<evidence type="ECO:0000313" key="2">
    <source>
        <dbReference type="EMBL" id="MDC8772246.1"/>
    </source>
</evidence>
<keyword evidence="1" id="KW-1133">Transmembrane helix</keyword>
<dbReference type="EMBL" id="JAQQXT010000006">
    <property type="protein sequence ID" value="MDC8772246.1"/>
    <property type="molecule type" value="Genomic_DNA"/>
</dbReference>
<feature type="transmembrane region" description="Helical" evidence="1">
    <location>
        <begin position="235"/>
        <end position="253"/>
    </location>
</feature>
<gene>
    <name evidence="2" type="ORF">PRZ03_11745</name>
</gene>
<protein>
    <recommendedName>
        <fullName evidence="4">ABC transporter permease</fullName>
    </recommendedName>
</protein>
<comment type="caution">
    <text evidence="2">The sequence shown here is derived from an EMBL/GenBank/DDBJ whole genome shotgun (WGS) entry which is preliminary data.</text>
</comment>
<dbReference type="Proteomes" id="UP001221189">
    <property type="component" value="Unassembled WGS sequence"/>
</dbReference>
<feature type="transmembrane region" description="Helical" evidence="1">
    <location>
        <begin position="53"/>
        <end position="72"/>
    </location>
</feature>
<sequence length="359" mass="38773">MRLRWSAAELKALLRRWAAFIAVVAAVLGQFFATLIGWPALPLFWASEQPWPLALGAVVLHALPGLLLCWGLREQLLPAHWLDAERALPLRRIELLRADLAVIGLALLPVALLNLISMAAWQHADPAWMKGLWPRAMVYFGLSLALAAGAAALLMQGRRLPQGVAQSAARPQGTSGSGRRLASGLYRLFGVHWLLLGLALWRGPARPVLHLWALSCLLLGANLMAALIWPAQASWVLAAHTLLVMGLSARLHAQATRCYAPLIAASQALPLAAGFWPRRLLLLALAPSILAWGFMAAMLLLGPWRLAPLAAPSFMVYGLLAPALPMMAKQGDSAEARAGRWLLAWALWVALASEALLSS</sequence>
<feature type="transmembrane region" description="Helical" evidence="1">
    <location>
        <begin position="338"/>
        <end position="357"/>
    </location>
</feature>
<feature type="transmembrane region" description="Helical" evidence="1">
    <location>
        <begin position="20"/>
        <end position="41"/>
    </location>
</feature>
<evidence type="ECO:0008006" key="4">
    <source>
        <dbReference type="Google" id="ProtNLM"/>
    </source>
</evidence>
<feature type="transmembrane region" description="Helical" evidence="1">
    <location>
        <begin position="185"/>
        <end position="203"/>
    </location>
</feature>
<keyword evidence="3" id="KW-1185">Reference proteome</keyword>
<proteinExistence type="predicted"/>
<feature type="transmembrane region" description="Helical" evidence="1">
    <location>
        <begin position="281"/>
        <end position="300"/>
    </location>
</feature>
<name>A0ABT5KHF6_9BURK</name>
<organism evidence="2 3">
    <name type="scientific">Roseateles albus</name>
    <dbReference type="NCBI Taxonomy" id="2987525"/>
    <lineage>
        <taxon>Bacteria</taxon>
        <taxon>Pseudomonadati</taxon>
        <taxon>Pseudomonadota</taxon>
        <taxon>Betaproteobacteria</taxon>
        <taxon>Burkholderiales</taxon>
        <taxon>Sphaerotilaceae</taxon>
        <taxon>Roseateles</taxon>
    </lineage>
</organism>
<keyword evidence="1" id="KW-0472">Membrane</keyword>
<dbReference type="RefSeq" id="WP_273600455.1">
    <property type="nucleotide sequence ID" value="NZ_JAQQXT010000006.1"/>
</dbReference>
<feature type="transmembrane region" description="Helical" evidence="1">
    <location>
        <begin position="136"/>
        <end position="155"/>
    </location>
</feature>
<keyword evidence="1" id="KW-0812">Transmembrane</keyword>
<accession>A0ABT5KHF6</accession>